<dbReference type="EMBL" id="CP044222">
    <property type="protein sequence ID" value="QEW06079.1"/>
    <property type="molecule type" value="Genomic_DNA"/>
</dbReference>
<evidence type="ECO:0008006" key="3">
    <source>
        <dbReference type="Google" id="ProtNLM"/>
    </source>
</evidence>
<dbReference type="KEGG" id="nik:F5I99_05970"/>
<accession>A0A5J6LBU8</accession>
<reference evidence="1 2" key="1">
    <citation type="submission" date="2019-09" db="EMBL/GenBank/DDBJ databases">
        <title>Nitrincola iocasae sp. nov., a bacterium isolated from the sediment collected at a cold seep field in South China Sea.</title>
        <authorList>
            <person name="Zhang H."/>
            <person name="Wang H."/>
            <person name="Li C."/>
        </authorList>
    </citation>
    <scope>NUCLEOTIDE SEQUENCE [LARGE SCALE GENOMIC DNA]</scope>
    <source>
        <strain evidence="1 2">KXZD1103</strain>
    </source>
</reference>
<dbReference type="AlphaFoldDB" id="A0A5J6LBU8"/>
<dbReference type="Proteomes" id="UP000325606">
    <property type="component" value="Chromosome"/>
</dbReference>
<name>A0A5J6LBU8_9GAMM</name>
<dbReference type="RefSeq" id="WP_151054110.1">
    <property type="nucleotide sequence ID" value="NZ_CP044222.1"/>
</dbReference>
<keyword evidence="2" id="KW-1185">Reference proteome</keyword>
<evidence type="ECO:0000313" key="1">
    <source>
        <dbReference type="EMBL" id="QEW06079.1"/>
    </source>
</evidence>
<proteinExistence type="predicted"/>
<protein>
    <recommendedName>
        <fullName evidence="3">WGR domain-containing protein</fullName>
    </recommendedName>
</protein>
<evidence type="ECO:0000313" key="2">
    <source>
        <dbReference type="Proteomes" id="UP000325606"/>
    </source>
</evidence>
<sequence>MLLRWQKQADYFTVSVYQDLVGDWILTQSWGNSLNDDSEFSHTVLSSLHEAEKYVTKLRLSLIKSGFSERSDNAPLMEYL</sequence>
<gene>
    <name evidence="1" type="ORF">F5I99_05970</name>
</gene>
<organism evidence="1 2">
    <name type="scientific">Nitrincola iocasae</name>
    <dbReference type="NCBI Taxonomy" id="2614693"/>
    <lineage>
        <taxon>Bacteria</taxon>
        <taxon>Pseudomonadati</taxon>
        <taxon>Pseudomonadota</taxon>
        <taxon>Gammaproteobacteria</taxon>
        <taxon>Oceanospirillales</taxon>
        <taxon>Oceanospirillaceae</taxon>
        <taxon>Nitrincola</taxon>
    </lineage>
</organism>